<keyword evidence="2" id="KW-1185">Reference proteome</keyword>
<dbReference type="OrthoDB" id="3549294at2759"/>
<gene>
    <name evidence="1" type="ORF">Z518_07715</name>
</gene>
<reference evidence="1 2" key="1">
    <citation type="submission" date="2015-01" db="EMBL/GenBank/DDBJ databases">
        <title>The Genome Sequence of Rhinocladiella mackenzie CBS 650.93.</title>
        <authorList>
            <consortium name="The Broad Institute Genomics Platform"/>
            <person name="Cuomo C."/>
            <person name="de Hoog S."/>
            <person name="Gorbushina A."/>
            <person name="Stielow B."/>
            <person name="Teixiera M."/>
            <person name="Abouelleil A."/>
            <person name="Chapman S.B."/>
            <person name="Priest M."/>
            <person name="Young S.K."/>
            <person name="Wortman J."/>
            <person name="Nusbaum C."/>
            <person name="Birren B."/>
        </authorList>
    </citation>
    <scope>NUCLEOTIDE SEQUENCE [LARGE SCALE GENOMIC DNA]</scope>
    <source>
        <strain evidence="1 2">CBS 650.93</strain>
    </source>
</reference>
<proteinExistence type="predicted"/>
<dbReference type="STRING" id="1442369.A0A0D2ILU3"/>
<evidence type="ECO:0000313" key="1">
    <source>
        <dbReference type="EMBL" id="KIX04161.1"/>
    </source>
</evidence>
<accession>A0A0D2ILU3</accession>
<dbReference type="RefSeq" id="XP_013271297.1">
    <property type="nucleotide sequence ID" value="XM_013415843.1"/>
</dbReference>
<name>A0A0D2ILU3_9EURO</name>
<organism evidence="1 2">
    <name type="scientific">Rhinocladiella mackenziei CBS 650.93</name>
    <dbReference type="NCBI Taxonomy" id="1442369"/>
    <lineage>
        <taxon>Eukaryota</taxon>
        <taxon>Fungi</taxon>
        <taxon>Dikarya</taxon>
        <taxon>Ascomycota</taxon>
        <taxon>Pezizomycotina</taxon>
        <taxon>Eurotiomycetes</taxon>
        <taxon>Chaetothyriomycetidae</taxon>
        <taxon>Chaetothyriales</taxon>
        <taxon>Herpotrichiellaceae</taxon>
        <taxon>Rhinocladiella</taxon>
    </lineage>
</organism>
<dbReference type="EMBL" id="KN847479">
    <property type="protein sequence ID" value="KIX04161.1"/>
    <property type="molecule type" value="Genomic_DNA"/>
</dbReference>
<dbReference type="AlphaFoldDB" id="A0A0D2ILU3"/>
<dbReference type="GeneID" id="25295786"/>
<evidence type="ECO:0000313" key="2">
    <source>
        <dbReference type="Proteomes" id="UP000053617"/>
    </source>
</evidence>
<sequence>MNDPLRPSLEQSSIILDKSRHSWGALLAWALSTSCLPLSCANTSSLLHQTPSLPSRSKIEESAGDTSLYLEGFSVWGLGSPKCDLAGKTKKSRLQKVVIASNRPRFCHISNEFPSGWPGFEDCPRDSSTGNYVSVFVLGWSYVLSARLVELRRESDKDKISYTEEKASLDTSEGPLSPNNGFTIPIGGVDLPECRWWTAILASGCGWQTVLYRSGREFYPSWSCHLNCDERFQIRYDRPNCYLPMLGHPPSSTRAQEYLYNFAKLHNAYDQLLAAFVATLTIPEHGRFGAPVALPRPKPMFTIGAGTHSTLLNLLPSTDHLPHLMALSCVPNTITSCMLGCLWEPRVTCNLASQWLYPILQEVVPCLIRERQLYTIVRIMAARRPNAAPLWLGSAITGLLPRLFEIAGAYLPSISLEATRWTQSSQSFMDPRYHRKARFYDDKGQKFIRREDEFRLLYLTDIESNQYASPPLCPWLPFGMTDLKTTAIEVRKHAFCGHQFTYNHWVWEGNGGVRIYDHGIAWKSNTIRPRDIGHRIMLLLFRFRAKMCIHWRGRHGRSPLAPLEVSSSEKLSRAATRNIFTWTLSDGIKPEESAMWTHEWLEGLLDEEEEEDEQDVEPVSSD</sequence>
<dbReference type="VEuPathDB" id="FungiDB:Z518_07715"/>
<dbReference type="Proteomes" id="UP000053617">
    <property type="component" value="Unassembled WGS sequence"/>
</dbReference>
<dbReference type="HOGENOM" id="CLU_013935_2_0_1"/>
<protein>
    <submittedName>
        <fullName evidence="1">Uncharacterized protein</fullName>
    </submittedName>
</protein>
<dbReference type="PROSITE" id="PS51257">
    <property type="entry name" value="PROKAR_LIPOPROTEIN"/>
    <property type="match status" value="1"/>
</dbReference>